<name>D7E519_NOSA0</name>
<proteinExistence type="predicted"/>
<dbReference type="KEGG" id="naz:Aazo_1650"/>
<sequence length="144" mass="16297">MSINWQGLSGLLVLLFSSTGFPMVTVAQMQPENYETITDTVERAYFRYDPDFYDNGSLKRQVDSLLGPGGKFRTTFPDNEIAKDAELVNTVYHDVLTQQAMSDPYLRAPDLPSPYDSSLLMSPRYNANKLKLGTEYHFDSLTSH</sequence>
<protein>
    <submittedName>
        <fullName evidence="1">Uncharacterized protein</fullName>
    </submittedName>
</protein>
<dbReference type="RefSeq" id="WP_013190834.1">
    <property type="nucleotide sequence ID" value="NC_014248.1"/>
</dbReference>
<dbReference type="AlphaFoldDB" id="D7E519"/>
<evidence type="ECO:0000313" key="2">
    <source>
        <dbReference type="Proteomes" id="UP000001511"/>
    </source>
</evidence>
<organism evidence="1 2">
    <name type="scientific">Nostoc azollae (strain 0708)</name>
    <name type="common">Anabaena azollae (strain 0708)</name>
    <dbReference type="NCBI Taxonomy" id="551115"/>
    <lineage>
        <taxon>Bacteria</taxon>
        <taxon>Bacillati</taxon>
        <taxon>Cyanobacteriota</taxon>
        <taxon>Cyanophyceae</taxon>
        <taxon>Nostocales</taxon>
        <taxon>Nostocaceae</taxon>
        <taxon>Trichormus</taxon>
    </lineage>
</organism>
<evidence type="ECO:0000313" key="1">
    <source>
        <dbReference type="EMBL" id="ADI63816.1"/>
    </source>
</evidence>
<dbReference type="eggNOG" id="ENOG5032ZTX">
    <property type="taxonomic scope" value="Bacteria"/>
</dbReference>
<accession>D7E519</accession>
<dbReference type="STRING" id="551115.Aazo_1650"/>
<reference evidence="1 2" key="1">
    <citation type="journal article" date="2010" name="PLoS ONE">
        <title>Genome erosion in a nitrogen-fixing vertically transmitted endosymbiotic multicellular cyanobacterium.</title>
        <authorList>
            <person name="Ran L."/>
            <person name="Larsson J."/>
            <person name="Vigil-Stenman T."/>
            <person name="Nylander J.A."/>
            <person name="Ininbergs K."/>
            <person name="Zheng W.W."/>
            <person name="Lapidus A."/>
            <person name="Lowry S."/>
            <person name="Haselkorn R."/>
            <person name="Bergman B."/>
        </authorList>
    </citation>
    <scope>NUCLEOTIDE SEQUENCE [LARGE SCALE GENOMIC DNA]</scope>
    <source>
        <strain evidence="1 2">0708</strain>
    </source>
</reference>
<keyword evidence="2" id="KW-1185">Reference proteome</keyword>
<dbReference type="EMBL" id="CP002059">
    <property type="protein sequence ID" value="ADI63816.1"/>
    <property type="molecule type" value="Genomic_DNA"/>
</dbReference>
<gene>
    <name evidence="1" type="ordered locus">Aazo_1650</name>
</gene>
<dbReference type="OrthoDB" id="468477at2"/>
<dbReference type="Proteomes" id="UP000001511">
    <property type="component" value="Chromosome"/>
</dbReference>
<dbReference type="HOGENOM" id="CLU_130937_0_0_3"/>